<evidence type="ECO:0000313" key="2">
    <source>
        <dbReference type="Proteomes" id="UP000740883"/>
    </source>
</evidence>
<protein>
    <submittedName>
        <fullName evidence="1">Uncharacterized protein</fullName>
    </submittedName>
</protein>
<sequence>MENKIPNDTFALLFASASKNVDNLEQLGRNIGRRLCEDFLLRTKATAKIVPMKVPENISLFFTIYFSYTPKVESNIVYFEDFYGLKYADGNSLKMFKGVFEEIYSHLCEGKVEIEVDESTKILIVK</sequence>
<dbReference type="AlphaFoldDB" id="A0A9P6GYX2"/>
<dbReference type="OrthoDB" id="10494809at2759"/>
<accession>A0A9P6GYX2</accession>
<dbReference type="Proteomes" id="UP000740883">
    <property type="component" value="Unassembled WGS sequence"/>
</dbReference>
<dbReference type="EMBL" id="SBJO01000133">
    <property type="protein sequence ID" value="KAF9762787.1"/>
    <property type="molecule type" value="Genomic_DNA"/>
</dbReference>
<dbReference type="SUPFAM" id="SSF111126">
    <property type="entry name" value="Ligand-binding domain in the NO signalling and Golgi transport"/>
    <property type="match status" value="1"/>
</dbReference>
<comment type="caution">
    <text evidence="1">The sequence shown here is derived from an EMBL/GenBank/DDBJ whole genome shotgun (WGS) entry which is preliminary data.</text>
</comment>
<dbReference type="InterPro" id="IPR024096">
    <property type="entry name" value="NO_sig/Golgi_transp_ligand-bd"/>
</dbReference>
<keyword evidence="2" id="KW-1185">Reference proteome</keyword>
<proteinExistence type="predicted"/>
<organism evidence="1 2">
    <name type="scientific">Nosema granulosis</name>
    <dbReference type="NCBI Taxonomy" id="83296"/>
    <lineage>
        <taxon>Eukaryota</taxon>
        <taxon>Fungi</taxon>
        <taxon>Fungi incertae sedis</taxon>
        <taxon>Microsporidia</taxon>
        <taxon>Nosematidae</taxon>
        <taxon>Nosema</taxon>
    </lineage>
</organism>
<dbReference type="Gene3D" id="3.30.1380.20">
    <property type="entry name" value="Trafficking protein particle complex subunit 3"/>
    <property type="match status" value="1"/>
</dbReference>
<reference evidence="1 2" key="1">
    <citation type="journal article" date="2020" name="Genome Biol. Evol.">
        <title>Comparative genomics of strictly vertically transmitted, feminizing microsporidia endosymbionts of amphipod crustaceans.</title>
        <authorList>
            <person name="Cormier A."/>
            <person name="Chebbi M.A."/>
            <person name="Giraud I."/>
            <person name="Wattier R."/>
            <person name="Teixeira M."/>
            <person name="Gilbert C."/>
            <person name="Rigaud T."/>
            <person name="Cordaux R."/>
        </authorList>
    </citation>
    <scope>NUCLEOTIDE SEQUENCE [LARGE SCALE GENOMIC DNA]</scope>
    <source>
        <strain evidence="1 2">Ou3-Ou53</strain>
    </source>
</reference>
<gene>
    <name evidence="1" type="ORF">NGRA_1743</name>
</gene>
<evidence type="ECO:0000313" key="1">
    <source>
        <dbReference type="EMBL" id="KAF9762787.1"/>
    </source>
</evidence>
<name>A0A9P6GYX2_9MICR</name>